<evidence type="ECO:0000313" key="2">
    <source>
        <dbReference type="Proteomes" id="UP000215506"/>
    </source>
</evidence>
<gene>
    <name evidence="1" type="ORF">B7C42_01617</name>
</gene>
<reference evidence="1 2" key="1">
    <citation type="submission" date="2017-07" db="EMBL/GenBank/DDBJ databases">
        <title>First draft Genome Sequence of Nocardia cerradoensis isolated from human infection.</title>
        <authorList>
            <person name="Carrasco G."/>
        </authorList>
    </citation>
    <scope>NUCLEOTIDE SEQUENCE [LARGE SCALE GENOMIC DNA]</scope>
    <source>
        <strain evidence="1 2">CNM20130759</strain>
    </source>
</reference>
<evidence type="ECO:0000313" key="1">
    <source>
        <dbReference type="EMBL" id="OXR46643.1"/>
    </source>
</evidence>
<accession>A0A231HCG4</accession>
<organism evidence="1 2">
    <name type="scientific">Nocardia cerradoensis</name>
    <dbReference type="NCBI Taxonomy" id="85688"/>
    <lineage>
        <taxon>Bacteria</taxon>
        <taxon>Bacillati</taxon>
        <taxon>Actinomycetota</taxon>
        <taxon>Actinomycetes</taxon>
        <taxon>Mycobacteriales</taxon>
        <taxon>Nocardiaceae</taxon>
        <taxon>Nocardia</taxon>
    </lineage>
</organism>
<comment type="caution">
    <text evidence="1">The sequence shown here is derived from an EMBL/GenBank/DDBJ whole genome shotgun (WGS) entry which is preliminary data.</text>
</comment>
<dbReference type="EMBL" id="NGAF01000002">
    <property type="protein sequence ID" value="OXR46643.1"/>
    <property type="molecule type" value="Genomic_DNA"/>
</dbReference>
<proteinExistence type="predicted"/>
<dbReference type="AlphaFoldDB" id="A0A231HCG4"/>
<name>A0A231HCG4_9NOCA</name>
<dbReference type="Proteomes" id="UP000215506">
    <property type="component" value="Unassembled WGS sequence"/>
</dbReference>
<keyword evidence="2" id="KW-1185">Reference proteome</keyword>
<sequence>MPDSTRPALADVIAEAIEFARRAGYGVDDIAPDDFALQRSPAGYSHATYVGDEFVITAAIDNEGRASTDVGDIAWVDPGDLEEYQPSRPFVDIYLPGDAPAGAELVTFAELGQRIGDMTAKAFTEAMNA</sequence>
<dbReference type="RefSeq" id="WP_143859919.1">
    <property type="nucleotide sequence ID" value="NZ_NGAF01000002.1"/>
</dbReference>
<protein>
    <submittedName>
        <fullName evidence="1">Uncharacterized protein</fullName>
    </submittedName>
</protein>